<proteinExistence type="predicted"/>
<dbReference type="Proteomes" id="UP000002038">
    <property type="component" value="Unassembled WGS sequence"/>
</dbReference>
<evidence type="ECO:0000313" key="1">
    <source>
        <dbReference type="EMBL" id="OAT09091.1"/>
    </source>
</evidence>
<keyword evidence="2" id="KW-1185">Reference proteome</keyword>
<dbReference type="AlphaFoldDB" id="A0A179UPZ2"/>
<gene>
    <name evidence="1" type="ORF">BDBG_17154</name>
</gene>
<organism evidence="1 2">
    <name type="scientific">Blastomyces gilchristii (strain SLH14081)</name>
    <name type="common">Blastomyces dermatitidis</name>
    <dbReference type="NCBI Taxonomy" id="559298"/>
    <lineage>
        <taxon>Eukaryota</taxon>
        <taxon>Fungi</taxon>
        <taxon>Dikarya</taxon>
        <taxon>Ascomycota</taxon>
        <taxon>Pezizomycotina</taxon>
        <taxon>Eurotiomycetes</taxon>
        <taxon>Eurotiomycetidae</taxon>
        <taxon>Onygenales</taxon>
        <taxon>Ajellomycetaceae</taxon>
        <taxon>Blastomyces</taxon>
    </lineage>
</organism>
<reference evidence="2" key="1">
    <citation type="journal article" date="2015" name="PLoS Genet.">
        <title>The dynamic genome and transcriptome of the human fungal pathogen Blastomyces and close relative Emmonsia.</title>
        <authorList>
            <person name="Munoz J.F."/>
            <person name="Gauthier G.M."/>
            <person name="Desjardins C.A."/>
            <person name="Gallo J.E."/>
            <person name="Holder J."/>
            <person name="Sullivan T.D."/>
            <person name="Marty A.J."/>
            <person name="Carmen J.C."/>
            <person name="Chen Z."/>
            <person name="Ding L."/>
            <person name="Gujja S."/>
            <person name="Magrini V."/>
            <person name="Misas E."/>
            <person name="Mitreva M."/>
            <person name="Priest M."/>
            <person name="Saif S."/>
            <person name="Whiston E.A."/>
            <person name="Young S."/>
            <person name="Zeng Q."/>
            <person name="Goldman W.E."/>
            <person name="Mardis E.R."/>
            <person name="Taylor J.W."/>
            <person name="McEwen J.G."/>
            <person name="Clay O.K."/>
            <person name="Klein B.S."/>
            <person name="Cuomo C.A."/>
        </authorList>
    </citation>
    <scope>NUCLEOTIDE SEQUENCE [LARGE SCALE GENOMIC DNA]</scope>
    <source>
        <strain evidence="2">SLH14081</strain>
    </source>
</reference>
<dbReference type="EMBL" id="GG657456">
    <property type="protein sequence ID" value="OAT09091.1"/>
    <property type="molecule type" value="Genomic_DNA"/>
</dbReference>
<evidence type="ECO:0000313" key="2">
    <source>
        <dbReference type="Proteomes" id="UP000002038"/>
    </source>
</evidence>
<dbReference type="GeneID" id="42528967"/>
<dbReference type="RefSeq" id="XP_031578641.1">
    <property type="nucleotide sequence ID" value="XM_031724938.1"/>
</dbReference>
<sequence>MRTYCHITHWLAKGMIHFGITFPLFAFRACASGLLGCRAGTPTFNRAAIHTVIRQHILGNTSLIDFIDLGGWQSVAYSTGSDYRKALNAILHSSRTLVVF</sequence>
<dbReference type="VEuPathDB" id="FungiDB:BDBG_17154"/>
<name>A0A179UPZ2_BLAGS</name>
<protein>
    <submittedName>
        <fullName evidence="1">Uncharacterized protein</fullName>
    </submittedName>
</protein>
<accession>A0A179UPZ2</accession>
<dbReference type="KEGG" id="bgh:BDBG_17154"/>